<protein>
    <submittedName>
        <fullName evidence="2">Man(5)GlcNAc(2)-PP-Dol alpha-1,3-mannosyltransferase</fullName>
    </submittedName>
</protein>
<keyword evidence="1" id="KW-1133">Transmembrane helix</keyword>
<keyword evidence="1" id="KW-0812">Transmembrane</keyword>
<dbReference type="GO" id="GO:0016757">
    <property type="term" value="F:glycosyltransferase activity"/>
    <property type="evidence" value="ECO:0007669"/>
    <property type="project" value="UniProtKB-KW"/>
</dbReference>
<gene>
    <name evidence="2" type="ORF">F383_30099</name>
</gene>
<organism evidence="2 3">
    <name type="scientific">Gossypium arboreum</name>
    <name type="common">Tree cotton</name>
    <name type="synonym">Gossypium nanking</name>
    <dbReference type="NCBI Taxonomy" id="29729"/>
    <lineage>
        <taxon>Eukaryota</taxon>
        <taxon>Viridiplantae</taxon>
        <taxon>Streptophyta</taxon>
        <taxon>Embryophyta</taxon>
        <taxon>Tracheophyta</taxon>
        <taxon>Spermatophyta</taxon>
        <taxon>Magnoliopsida</taxon>
        <taxon>eudicotyledons</taxon>
        <taxon>Gunneridae</taxon>
        <taxon>Pentapetalae</taxon>
        <taxon>rosids</taxon>
        <taxon>malvids</taxon>
        <taxon>Malvales</taxon>
        <taxon>Malvaceae</taxon>
        <taxon>Malvoideae</taxon>
        <taxon>Gossypium</taxon>
    </lineage>
</organism>
<feature type="transmembrane region" description="Helical" evidence="1">
    <location>
        <begin position="95"/>
        <end position="117"/>
    </location>
</feature>
<comment type="caution">
    <text evidence="2">The sequence shown here is derived from an EMBL/GenBank/DDBJ whole genome shotgun (WGS) entry which is preliminary data.</text>
</comment>
<keyword evidence="2" id="KW-0808">Transferase</keyword>
<sequence>MVLHAISYRCHYPRQGLTRIKYDVNVPDMVLHVTTYIDANVPDMDLHENTYRILCHDICILAIPKVRRGFLDVVTQSNEFVNIIPYQIHIRLTTYTLHIIHFIIISSYLFNINNIYLHINLPRTMKIGTGWLIDNFSFPPIQIQFLWFLI</sequence>
<evidence type="ECO:0000313" key="3">
    <source>
        <dbReference type="Proteomes" id="UP000032142"/>
    </source>
</evidence>
<evidence type="ECO:0000313" key="2">
    <source>
        <dbReference type="EMBL" id="KHG04560.1"/>
    </source>
</evidence>
<reference evidence="3" key="1">
    <citation type="submission" date="2014-09" db="EMBL/GenBank/DDBJ databases">
        <authorList>
            <person name="Mudge J."/>
            <person name="Ramaraj T."/>
            <person name="Lindquist I.E."/>
            <person name="Bharti A.K."/>
            <person name="Sundararajan A."/>
            <person name="Cameron C.T."/>
            <person name="Woodward J.E."/>
            <person name="May G.D."/>
            <person name="Brubaker C."/>
            <person name="Broadhvest J."/>
            <person name="Wilkins T.A."/>
        </authorList>
    </citation>
    <scope>NUCLEOTIDE SEQUENCE</scope>
    <source>
        <strain evidence="3">cv. AKA8401</strain>
    </source>
</reference>
<dbReference type="EMBL" id="JRRC01413835">
    <property type="protein sequence ID" value="KHG04560.1"/>
    <property type="molecule type" value="Genomic_DNA"/>
</dbReference>
<keyword evidence="1" id="KW-0472">Membrane</keyword>
<name>A0A0B0MUW5_GOSAR</name>
<keyword evidence="3" id="KW-1185">Reference proteome</keyword>
<proteinExistence type="predicted"/>
<accession>A0A0B0MUW5</accession>
<evidence type="ECO:0000256" key="1">
    <source>
        <dbReference type="SAM" id="Phobius"/>
    </source>
</evidence>
<dbReference type="AlphaFoldDB" id="A0A0B0MUW5"/>
<keyword evidence="2" id="KW-0328">Glycosyltransferase</keyword>
<dbReference type="Proteomes" id="UP000032142">
    <property type="component" value="Unassembled WGS sequence"/>
</dbReference>